<gene>
    <name evidence="15" type="ORF">HYQ45_000858</name>
</gene>
<comment type="PTM">
    <text evidence="10 11">Topaquinone (TPQ) is generated by copper-dependent autoxidation of a specific tyrosyl residue.</text>
</comment>
<feature type="domain" description="Copper amine oxidase catalytic" evidence="12">
    <location>
        <begin position="287"/>
        <end position="687"/>
    </location>
</feature>
<evidence type="ECO:0000313" key="15">
    <source>
        <dbReference type="EMBL" id="KAG7142765.1"/>
    </source>
</evidence>
<dbReference type="FunFam" id="2.70.98.20:FF:000001">
    <property type="entry name" value="Amine oxidase"/>
    <property type="match status" value="1"/>
</dbReference>
<dbReference type="InterPro" id="IPR049948">
    <property type="entry name" value="Cu_Am_ox_TPQ-bd"/>
</dbReference>
<dbReference type="Pfam" id="PF02727">
    <property type="entry name" value="Cu_amine_oxidN2"/>
    <property type="match status" value="1"/>
</dbReference>
<dbReference type="Pfam" id="PF01179">
    <property type="entry name" value="Cu_amine_oxid"/>
    <property type="match status" value="1"/>
</dbReference>
<name>A0A8I3A3B7_VERLO</name>
<dbReference type="GO" id="GO:0009308">
    <property type="term" value="P:amine metabolic process"/>
    <property type="evidence" value="ECO:0007669"/>
    <property type="project" value="UniProtKB-UniRule"/>
</dbReference>
<evidence type="ECO:0000256" key="7">
    <source>
        <dbReference type="ARBA" id="ARBA00023008"/>
    </source>
</evidence>
<evidence type="ECO:0000256" key="4">
    <source>
        <dbReference type="ARBA" id="ARBA00022723"/>
    </source>
</evidence>
<comment type="caution">
    <text evidence="15">The sequence shown here is derived from an EMBL/GenBank/DDBJ whole genome shotgun (WGS) entry which is preliminary data.</text>
</comment>
<dbReference type="PANTHER" id="PTHR10638:SF91">
    <property type="entry name" value="AMINE OXIDASE"/>
    <property type="match status" value="1"/>
</dbReference>
<feature type="modified residue" description="2',4',5'-topaquinone" evidence="10">
    <location>
        <position position="444"/>
    </location>
</feature>
<organism evidence="15 16">
    <name type="scientific">Verticillium longisporum</name>
    <name type="common">Verticillium dahliae var. longisporum</name>
    <dbReference type="NCBI Taxonomy" id="100787"/>
    <lineage>
        <taxon>Eukaryota</taxon>
        <taxon>Fungi</taxon>
        <taxon>Dikarya</taxon>
        <taxon>Ascomycota</taxon>
        <taxon>Pezizomycotina</taxon>
        <taxon>Sordariomycetes</taxon>
        <taxon>Hypocreomycetidae</taxon>
        <taxon>Glomerellales</taxon>
        <taxon>Plectosphaerellaceae</taxon>
        <taxon>Verticillium</taxon>
    </lineage>
</organism>
<evidence type="ECO:0000256" key="2">
    <source>
        <dbReference type="ARBA" id="ARBA00007983"/>
    </source>
</evidence>
<evidence type="ECO:0000256" key="9">
    <source>
        <dbReference type="PIRSR" id="PIRSR600269-50"/>
    </source>
</evidence>
<keyword evidence="5 9" id="KW-0801">TPQ</keyword>
<dbReference type="InterPro" id="IPR000269">
    <property type="entry name" value="Cu_amine_oxidase"/>
</dbReference>
<feature type="domain" description="Copper amine oxidase N3-terminal" evidence="14">
    <location>
        <begin position="150"/>
        <end position="242"/>
    </location>
</feature>
<keyword evidence="6 11" id="KW-0560">Oxidoreductase</keyword>
<evidence type="ECO:0000256" key="3">
    <source>
        <dbReference type="ARBA" id="ARBA00011738"/>
    </source>
</evidence>
<dbReference type="InterPro" id="IPR015802">
    <property type="entry name" value="Cu_amine_oxidase_N3"/>
</dbReference>
<proteinExistence type="inferred from homology"/>
<keyword evidence="7 11" id="KW-0186">Copper</keyword>
<evidence type="ECO:0000259" key="13">
    <source>
        <dbReference type="Pfam" id="PF02727"/>
    </source>
</evidence>
<dbReference type="PROSITE" id="PS01164">
    <property type="entry name" value="COPPER_AMINE_OXID_1"/>
    <property type="match status" value="1"/>
</dbReference>
<dbReference type="AlphaFoldDB" id="A0A8I3A3B7"/>
<dbReference type="GO" id="GO:0005507">
    <property type="term" value="F:copper ion binding"/>
    <property type="evidence" value="ECO:0007669"/>
    <property type="project" value="InterPro"/>
</dbReference>
<reference evidence="15" key="1">
    <citation type="journal article" date="2021" name="Mol. Plant Pathol.">
        <title>A 20-kb lineage-specific genomic region tames virulence in pathogenic amphidiploid Verticillium longisporum.</title>
        <authorList>
            <person name="Harting R."/>
            <person name="Starke J."/>
            <person name="Kusch H."/>
            <person name="Poggeler S."/>
            <person name="Maurus I."/>
            <person name="Schluter R."/>
            <person name="Landesfeind M."/>
            <person name="Bulla I."/>
            <person name="Nowrousian M."/>
            <person name="de Jonge R."/>
            <person name="Stahlhut G."/>
            <person name="Hoff K.J."/>
            <person name="Asshauer K.P."/>
            <person name="Thurmer A."/>
            <person name="Stanke M."/>
            <person name="Daniel R."/>
            <person name="Morgenstern B."/>
            <person name="Thomma B.P.H.J."/>
            <person name="Kronstad J.W."/>
            <person name="Braus-Stromeyer S.A."/>
            <person name="Braus G.H."/>
        </authorList>
    </citation>
    <scope>NUCLEOTIDE SEQUENCE</scope>
    <source>
        <strain evidence="15">Vl32</strain>
    </source>
</reference>
<feature type="active site" description="Proton acceptor" evidence="9">
    <location>
        <position position="360"/>
    </location>
</feature>
<dbReference type="InterPro" id="IPR015798">
    <property type="entry name" value="Cu_amine_oxidase_C"/>
</dbReference>
<dbReference type="GO" id="GO:0048038">
    <property type="term" value="F:quinone binding"/>
    <property type="evidence" value="ECO:0007669"/>
    <property type="project" value="InterPro"/>
</dbReference>
<feature type="active site" description="Schiff-base intermediate with substrate; via topaquinone" evidence="9">
    <location>
        <position position="444"/>
    </location>
</feature>
<keyword evidence="4 11" id="KW-0479">Metal-binding</keyword>
<comment type="similarity">
    <text evidence="2 11">Belongs to the copper/topaquinone oxidase family.</text>
</comment>
<dbReference type="EC" id="1.4.3.-" evidence="11"/>
<comment type="cofactor">
    <cofactor evidence="1">
        <name>Cu cation</name>
        <dbReference type="ChEBI" id="CHEBI:23378"/>
    </cofactor>
</comment>
<sequence>MSCHPQNHVAFSHNRFTARVFSLSQRRPLDHPDSLLHNDADPTPLSALTVAESDVARDAVLAAHEGAVLKFRLIFLLEPPKAEVITFLDLEHAGKVTAETPRPVRTAQVHYDVIGGDNAAVYQESVVDLSSKKVVDTKIVAKVHQASLVLSEFDDLVNACKESPLFQEKIAALELPKDFEVVVEPWPYGAPEVADGDTRLFQALIFARDTSSGNPDTNFYAFPLPLIPVMDAATKKIIRIDDLATGGKGDPLKGQTHKPAVLEHCEAAEYVPELLAGGVRKDLKPLTVVQPEGPSFAVTDGNLIKWQKWSMRVTFNPREGAVVHDIRFDGRSVLYRLSMSDMTVPYADPRPPFHRKQAFDFGDGGLGNAVNNLTLGCDCLGVIKYFDGVLTGADGSANETKNVICLHEQDAGINWKHTNWRTGRAVVTRRRELVVQFIITLANYEYIFNYKFDQAAGITVEARATGIVSVVNIDPGKTSPWGNIVSPGALAQNHQHIFCVRIDPAIDGQQNTVVQEESLPVRMDKRTNPNGNYYEVRQTPITTSVGLDAVPQNHRVFKVQNTNKLNPISGKPVAYKIAPPATQLLLADPNSVQAKRALFAQHHLWVTKFRDDELYAGGRYTLMSKNEVDGVSDAADRNDDVLNEDVVVWSVFGLTHNPRIEDWPVMPVEIMQLHITPSDFFTRNPAIDVPSDKDLGSKPTEGCCSKL</sequence>
<evidence type="ECO:0000313" key="16">
    <source>
        <dbReference type="Proteomes" id="UP000689129"/>
    </source>
</evidence>
<evidence type="ECO:0000256" key="1">
    <source>
        <dbReference type="ARBA" id="ARBA00001935"/>
    </source>
</evidence>
<dbReference type="InterPro" id="IPR015800">
    <property type="entry name" value="Cu_amine_oxidase_N2"/>
</dbReference>
<comment type="subunit">
    <text evidence="3">Homodimer.</text>
</comment>
<evidence type="ECO:0000256" key="5">
    <source>
        <dbReference type="ARBA" id="ARBA00022772"/>
    </source>
</evidence>
<dbReference type="PANTHER" id="PTHR10638">
    <property type="entry name" value="COPPER AMINE OXIDASE"/>
    <property type="match status" value="1"/>
</dbReference>
<protein>
    <recommendedName>
        <fullName evidence="11">Amine oxidase</fullName>
        <ecNumber evidence="11">1.4.3.-</ecNumber>
    </recommendedName>
</protein>
<evidence type="ECO:0000256" key="6">
    <source>
        <dbReference type="ARBA" id="ARBA00023002"/>
    </source>
</evidence>
<accession>A0A8I3A3B7</accession>
<dbReference type="EMBL" id="JAEMWZ010000013">
    <property type="protein sequence ID" value="KAG7142765.1"/>
    <property type="molecule type" value="Genomic_DNA"/>
</dbReference>
<dbReference type="Proteomes" id="UP000689129">
    <property type="component" value="Unassembled WGS sequence"/>
</dbReference>
<feature type="domain" description="Copper amine oxidase N2-terminal" evidence="13">
    <location>
        <begin position="44"/>
        <end position="138"/>
    </location>
</feature>
<evidence type="ECO:0000256" key="10">
    <source>
        <dbReference type="PIRSR" id="PIRSR600269-51"/>
    </source>
</evidence>
<evidence type="ECO:0000259" key="12">
    <source>
        <dbReference type="Pfam" id="PF01179"/>
    </source>
</evidence>
<dbReference type="OrthoDB" id="5379943at2759"/>
<keyword evidence="8" id="KW-1015">Disulfide bond</keyword>
<dbReference type="GO" id="GO:0008131">
    <property type="term" value="F:primary methylamine oxidase activity"/>
    <property type="evidence" value="ECO:0007669"/>
    <property type="project" value="InterPro"/>
</dbReference>
<comment type="cofactor">
    <cofactor evidence="11">
        <name>Cu cation</name>
        <dbReference type="ChEBI" id="CHEBI:23378"/>
    </cofactor>
    <text evidence="11">Contains 1 topaquinone per subunit.</text>
</comment>
<evidence type="ECO:0000256" key="11">
    <source>
        <dbReference type="RuleBase" id="RU000672"/>
    </source>
</evidence>
<dbReference type="Pfam" id="PF02728">
    <property type="entry name" value="Cu_amine_oxidN3"/>
    <property type="match status" value="1"/>
</dbReference>
<evidence type="ECO:0000259" key="14">
    <source>
        <dbReference type="Pfam" id="PF02728"/>
    </source>
</evidence>
<evidence type="ECO:0000256" key="8">
    <source>
        <dbReference type="ARBA" id="ARBA00023157"/>
    </source>
</evidence>